<sequence>MLKMIIALGATLMSLNAHALVCINGQCDNDPLPQDGSIISTRPLQDAAIEESLRQRQKRDLYHEQNNNSIPGMELHIDGRDFYQPIMPR</sequence>
<protein>
    <submittedName>
        <fullName evidence="3">Uncharacterized protein</fullName>
    </submittedName>
</protein>
<dbReference type="EMBL" id="UAPV01000008">
    <property type="protein sequence ID" value="SPT78952.1"/>
    <property type="molecule type" value="Genomic_DNA"/>
</dbReference>
<gene>
    <name evidence="2" type="ORF">NCTC13093_00039</name>
    <name evidence="3" type="ORF">NCTC13093_02584</name>
</gene>
<dbReference type="AlphaFoldDB" id="A0A2X0V1Z2"/>
<feature type="signal peptide" evidence="1">
    <location>
        <begin position="1"/>
        <end position="19"/>
    </location>
</feature>
<organism evidence="3 4">
    <name type="scientific">Anaerobiospirillum thomasii</name>
    <dbReference type="NCBI Taxonomy" id="179995"/>
    <lineage>
        <taxon>Bacteria</taxon>
        <taxon>Pseudomonadati</taxon>
        <taxon>Pseudomonadota</taxon>
        <taxon>Gammaproteobacteria</taxon>
        <taxon>Aeromonadales</taxon>
        <taxon>Succinivibrionaceae</taxon>
        <taxon>Anaerobiospirillum</taxon>
    </lineage>
</organism>
<evidence type="ECO:0000256" key="1">
    <source>
        <dbReference type="SAM" id="SignalP"/>
    </source>
</evidence>
<keyword evidence="1" id="KW-0732">Signal</keyword>
<evidence type="ECO:0000313" key="4">
    <source>
        <dbReference type="Proteomes" id="UP000250086"/>
    </source>
</evidence>
<reference evidence="3 4" key="1">
    <citation type="submission" date="2018-06" db="EMBL/GenBank/DDBJ databases">
        <authorList>
            <consortium name="Pathogen Informatics"/>
            <person name="Doyle S."/>
        </authorList>
    </citation>
    <scope>NUCLEOTIDE SEQUENCE [LARGE SCALE GENOMIC DNA]</scope>
    <source>
        <strain evidence="3 4">NCTC13093</strain>
    </source>
</reference>
<dbReference type="EMBL" id="UAPV01000001">
    <property type="protein sequence ID" value="SPT68665.1"/>
    <property type="molecule type" value="Genomic_DNA"/>
</dbReference>
<proteinExistence type="predicted"/>
<keyword evidence="4" id="KW-1185">Reference proteome</keyword>
<accession>A0A2X0V1Z2</accession>
<evidence type="ECO:0000313" key="3">
    <source>
        <dbReference type="EMBL" id="SPT78952.1"/>
    </source>
</evidence>
<evidence type="ECO:0000313" key="2">
    <source>
        <dbReference type="EMBL" id="SPT68665.1"/>
    </source>
</evidence>
<dbReference type="RefSeq" id="WP_113742929.1">
    <property type="nucleotide sequence ID" value="NZ_UAPU01000005.1"/>
</dbReference>
<name>A0A2X0V1Z2_9GAMM</name>
<feature type="chain" id="PRO_5036326549" evidence="1">
    <location>
        <begin position="20"/>
        <end position="89"/>
    </location>
</feature>
<dbReference type="Proteomes" id="UP000250086">
    <property type="component" value="Unassembled WGS sequence"/>
</dbReference>